<evidence type="ECO:0000313" key="7">
    <source>
        <dbReference type="EMBL" id="PKR78357.1"/>
    </source>
</evidence>
<reference evidence="7 8" key="1">
    <citation type="submission" date="2017-06" db="EMBL/GenBank/DDBJ databases">
        <title>the draft geome sequence of Illustriluteabacillus marina B3227.</title>
        <authorList>
            <person name="He R.-H."/>
            <person name="Du Z.-J."/>
        </authorList>
    </citation>
    <scope>NUCLEOTIDE SEQUENCE [LARGE SCALE GENOMIC DNA]</scope>
    <source>
        <strain evidence="7 8">B3227</strain>
    </source>
</reference>
<protein>
    <submittedName>
        <fullName evidence="7">Rod shape-determining protein RodA</fullName>
    </submittedName>
</protein>
<feature type="transmembrane region" description="Helical" evidence="6">
    <location>
        <begin position="359"/>
        <end position="379"/>
    </location>
</feature>
<evidence type="ECO:0000313" key="8">
    <source>
        <dbReference type="Proteomes" id="UP000243524"/>
    </source>
</evidence>
<dbReference type="GO" id="GO:0051301">
    <property type="term" value="P:cell division"/>
    <property type="evidence" value="ECO:0007669"/>
    <property type="project" value="InterPro"/>
</dbReference>
<feature type="transmembrane region" description="Helical" evidence="6">
    <location>
        <begin position="196"/>
        <end position="215"/>
    </location>
</feature>
<dbReference type="Pfam" id="PF01098">
    <property type="entry name" value="FTSW_RODA_SPOVE"/>
    <property type="match status" value="1"/>
</dbReference>
<comment type="caution">
    <text evidence="7">The sequence shown here is derived from an EMBL/GenBank/DDBJ whole genome shotgun (WGS) entry which is preliminary data.</text>
</comment>
<keyword evidence="3" id="KW-0133">Cell shape</keyword>
<dbReference type="Proteomes" id="UP000243524">
    <property type="component" value="Unassembled WGS sequence"/>
</dbReference>
<evidence type="ECO:0000256" key="5">
    <source>
        <dbReference type="ARBA" id="ARBA00023136"/>
    </source>
</evidence>
<dbReference type="OrthoDB" id="9768187at2"/>
<evidence type="ECO:0000256" key="3">
    <source>
        <dbReference type="ARBA" id="ARBA00022960"/>
    </source>
</evidence>
<accession>A0A2I0QVI3</accession>
<feature type="transmembrane region" description="Helical" evidence="6">
    <location>
        <begin position="12"/>
        <end position="31"/>
    </location>
</feature>
<dbReference type="GO" id="GO:0008360">
    <property type="term" value="P:regulation of cell shape"/>
    <property type="evidence" value="ECO:0007669"/>
    <property type="project" value="UniProtKB-KW"/>
</dbReference>
<gene>
    <name evidence="7" type="ORF">CEY16_00950</name>
</gene>
<dbReference type="AlphaFoldDB" id="A0A2I0QVI3"/>
<proteinExistence type="predicted"/>
<feature type="transmembrane region" description="Helical" evidence="6">
    <location>
        <begin position="79"/>
        <end position="97"/>
    </location>
</feature>
<feature type="transmembrane region" description="Helical" evidence="6">
    <location>
        <begin position="147"/>
        <end position="166"/>
    </location>
</feature>
<dbReference type="PANTHER" id="PTHR30474:SF1">
    <property type="entry name" value="PEPTIDOGLYCAN GLYCOSYLTRANSFERASE MRDB"/>
    <property type="match status" value="1"/>
</dbReference>
<keyword evidence="8" id="KW-1185">Reference proteome</keyword>
<name>A0A2I0QVI3_9BACI</name>
<evidence type="ECO:0000256" key="1">
    <source>
        <dbReference type="ARBA" id="ARBA00004141"/>
    </source>
</evidence>
<keyword evidence="2 6" id="KW-0812">Transmembrane</keyword>
<sequence>MNNDNIQKPKLDSFLITVMTALVFIGCFTLYTLDGYLPSNLQGSMFYLKQGVWFLIGIVAIFMLMILDFDKYRKMAWPLYILGIGMLVGLFFLPWSLELNGALSWYVIAGQTVQPSEFMKLFLVILLAHVITSHNEKWTTKSLKYDLFLLGKIVLLTLPPLCLIFIQPDLGSALVIAAIAGFLILISGIRWRVLAIIAGITLLVGIALTYIYTAYNDQIVTLLEEQGFGHFVQRIEAWQNPHLYQDGSSMQVIKSMLAIGSGQLFGKGMMSFDVYVPERHSDMIFTAIAEQFGFIGSSVVIALYFLLIYRIIQIALECKDPFGTYLSIGVVGMLSYQIFQNIGMSIQLLPLTGLPLPFLSQGGTSLLVYMAAIGLILNVRSRQKQYMFEQEDD</sequence>
<feature type="transmembrane region" description="Helical" evidence="6">
    <location>
        <begin position="51"/>
        <end position="67"/>
    </location>
</feature>
<evidence type="ECO:0000256" key="4">
    <source>
        <dbReference type="ARBA" id="ARBA00022989"/>
    </source>
</evidence>
<dbReference type="GO" id="GO:0005886">
    <property type="term" value="C:plasma membrane"/>
    <property type="evidence" value="ECO:0007669"/>
    <property type="project" value="TreeGrafter"/>
</dbReference>
<comment type="subcellular location">
    <subcellularLocation>
        <location evidence="1">Membrane</location>
        <topology evidence="1">Multi-pass membrane protein</topology>
    </subcellularLocation>
</comment>
<keyword evidence="4 6" id="KW-1133">Transmembrane helix</keyword>
<dbReference type="GO" id="GO:0015648">
    <property type="term" value="F:lipid-linked peptidoglycan transporter activity"/>
    <property type="evidence" value="ECO:0007669"/>
    <property type="project" value="TreeGrafter"/>
</dbReference>
<keyword evidence="5 6" id="KW-0472">Membrane</keyword>
<dbReference type="RefSeq" id="WP_101330101.1">
    <property type="nucleotide sequence ID" value="NZ_PJNH01000001.1"/>
</dbReference>
<organism evidence="7 8">
    <name type="scientific">Halalkalibacillus sediminis</name>
    <dbReference type="NCBI Taxonomy" id="2018042"/>
    <lineage>
        <taxon>Bacteria</taxon>
        <taxon>Bacillati</taxon>
        <taxon>Bacillota</taxon>
        <taxon>Bacilli</taxon>
        <taxon>Bacillales</taxon>
        <taxon>Bacillaceae</taxon>
        <taxon>Halalkalibacillus</taxon>
    </lineage>
</organism>
<dbReference type="EMBL" id="PJNH01000001">
    <property type="protein sequence ID" value="PKR78357.1"/>
    <property type="molecule type" value="Genomic_DNA"/>
</dbReference>
<feature type="transmembrane region" description="Helical" evidence="6">
    <location>
        <begin position="172"/>
        <end position="189"/>
    </location>
</feature>
<dbReference type="InterPro" id="IPR001182">
    <property type="entry name" value="FtsW/RodA"/>
</dbReference>
<feature type="transmembrane region" description="Helical" evidence="6">
    <location>
        <begin position="321"/>
        <end position="339"/>
    </location>
</feature>
<evidence type="ECO:0000256" key="2">
    <source>
        <dbReference type="ARBA" id="ARBA00022692"/>
    </source>
</evidence>
<dbReference type="GO" id="GO:0032153">
    <property type="term" value="C:cell division site"/>
    <property type="evidence" value="ECO:0007669"/>
    <property type="project" value="TreeGrafter"/>
</dbReference>
<dbReference type="PANTHER" id="PTHR30474">
    <property type="entry name" value="CELL CYCLE PROTEIN"/>
    <property type="match status" value="1"/>
</dbReference>
<evidence type="ECO:0000256" key="6">
    <source>
        <dbReference type="SAM" id="Phobius"/>
    </source>
</evidence>
<feature type="transmembrane region" description="Helical" evidence="6">
    <location>
        <begin position="283"/>
        <end position="309"/>
    </location>
</feature>